<evidence type="ECO:0000313" key="2">
    <source>
        <dbReference type="Proteomes" id="UP000031516"/>
    </source>
</evidence>
<dbReference type="AlphaFoldDB" id="A0A0A8KZ27"/>
<dbReference type="EMBL" id="CCBQ010000004">
    <property type="protein sequence ID" value="CDO91980.1"/>
    <property type="molecule type" value="Genomic_DNA"/>
</dbReference>
<dbReference type="Pfam" id="PF17315">
    <property type="entry name" value="FMP23"/>
    <property type="match status" value="1"/>
</dbReference>
<dbReference type="InterPro" id="IPR035283">
    <property type="entry name" value="Fmp23"/>
</dbReference>
<dbReference type="Proteomes" id="UP000031516">
    <property type="component" value="Unassembled WGS sequence"/>
</dbReference>
<organism evidence="1 2">
    <name type="scientific">Kluyveromyces dobzhanskii CBS 2104</name>
    <dbReference type="NCBI Taxonomy" id="1427455"/>
    <lineage>
        <taxon>Eukaryota</taxon>
        <taxon>Fungi</taxon>
        <taxon>Dikarya</taxon>
        <taxon>Ascomycota</taxon>
        <taxon>Saccharomycotina</taxon>
        <taxon>Saccharomycetes</taxon>
        <taxon>Saccharomycetales</taxon>
        <taxon>Saccharomycetaceae</taxon>
        <taxon>Kluyveromyces</taxon>
    </lineage>
</organism>
<dbReference type="OrthoDB" id="4029988at2759"/>
<evidence type="ECO:0000313" key="1">
    <source>
        <dbReference type="EMBL" id="CDO91980.1"/>
    </source>
</evidence>
<gene>
    <name evidence="1" type="ORF">KLDO_g310</name>
</gene>
<name>A0A0A8KZ27_9SACH</name>
<reference evidence="1 2" key="1">
    <citation type="submission" date="2014-03" db="EMBL/GenBank/DDBJ databases">
        <title>The genome of Kluyveromyces dobzhanskii.</title>
        <authorList>
            <person name="Nystedt B."/>
            <person name="Astrom S."/>
        </authorList>
    </citation>
    <scope>NUCLEOTIDE SEQUENCE [LARGE SCALE GENOMIC DNA]</scope>
    <source>
        <strain evidence="1 2">CBS 2104</strain>
    </source>
</reference>
<keyword evidence="2" id="KW-1185">Reference proteome</keyword>
<protein>
    <submittedName>
        <fullName evidence="1">WGS project CCBQ000000000 data, contig 00107</fullName>
    </submittedName>
</protein>
<sequence length="183" mass="21344">MLRFCRTFTSVGKLPSRAISNRVIIPPKTHNNMGQPTLKSLRGDYKQLPENSNFIDKFYHELQLFHDEFLVARLNKHYTDFEENPDDLVFELEKYVELHVIPSHSVLTQKSELMALGANLPVVHCETLGDKMVIERFLEFCRSVRYTLRLNGGHSFIFDVMLQSNSVFQNFEKSKCQQEKMAN</sequence>
<comment type="caution">
    <text evidence="1">The sequence shown here is derived from an EMBL/GenBank/DDBJ whole genome shotgun (WGS) entry which is preliminary data.</text>
</comment>
<proteinExistence type="predicted"/>
<accession>A0A0A8KZ27</accession>